<dbReference type="VEuPathDB" id="VectorBase:MDOA009529"/>
<evidence type="ECO:0000256" key="2">
    <source>
        <dbReference type="SAM" id="SignalP"/>
    </source>
</evidence>
<feature type="compositionally biased region" description="Acidic residues" evidence="1">
    <location>
        <begin position="54"/>
        <end position="63"/>
    </location>
</feature>
<feature type="chain" id="PRO_5043590418" evidence="2">
    <location>
        <begin position="19"/>
        <end position="113"/>
    </location>
</feature>
<protein>
    <submittedName>
        <fullName evidence="3">Uncharacterized protein</fullName>
    </submittedName>
</protein>
<dbReference type="VEuPathDB" id="VectorBase:MDOMA2_018310"/>
<feature type="compositionally biased region" description="Low complexity" evidence="1">
    <location>
        <begin position="40"/>
        <end position="53"/>
    </location>
</feature>
<proteinExistence type="predicted"/>
<evidence type="ECO:0000256" key="1">
    <source>
        <dbReference type="SAM" id="MobiDB-lite"/>
    </source>
</evidence>
<accession>A0A1I8MXV3</accession>
<dbReference type="AlphaFoldDB" id="A0A1I8MXV3"/>
<sequence>MKLSILFSFLTVGLVAFAVDVNSARVRYYHNGFELKGTEAPEPTDVTDATDATETTEPDESTDAPDNHVPDQLPIDEAHRFIEHLMDTVGQIVQSVVSACTSMLLKAHEKPIF</sequence>
<evidence type="ECO:0000313" key="3">
    <source>
        <dbReference type="EnsemblMetazoa" id="MDOA009529-PA"/>
    </source>
</evidence>
<reference evidence="3" key="1">
    <citation type="submission" date="2020-05" db="UniProtKB">
        <authorList>
            <consortium name="EnsemblMetazoa"/>
        </authorList>
    </citation>
    <scope>IDENTIFICATION</scope>
    <source>
        <strain evidence="3">Aabys</strain>
    </source>
</reference>
<dbReference type="EnsemblMetazoa" id="MDOA009529-RA">
    <property type="protein sequence ID" value="MDOA009529-PA"/>
    <property type="gene ID" value="MDOA009529"/>
</dbReference>
<organism evidence="3">
    <name type="scientific">Musca domestica</name>
    <name type="common">House fly</name>
    <dbReference type="NCBI Taxonomy" id="7370"/>
    <lineage>
        <taxon>Eukaryota</taxon>
        <taxon>Metazoa</taxon>
        <taxon>Ecdysozoa</taxon>
        <taxon>Arthropoda</taxon>
        <taxon>Hexapoda</taxon>
        <taxon>Insecta</taxon>
        <taxon>Pterygota</taxon>
        <taxon>Neoptera</taxon>
        <taxon>Endopterygota</taxon>
        <taxon>Diptera</taxon>
        <taxon>Brachycera</taxon>
        <taxon>Muscomorpha</taxon>
        <taxon>Muscoidea</taxon>
        <taxon>Muscidae</taxon>
        <taxon>Musca</taxon>
    </lineage>
</organism>
<feature type="signal peptide" evidence="2">
    <location>
        <begin position="1"/>
        <end position="18"/>
    </location>
</feature>
<name>A0A1I8MXV3_MUSDO</name>
<keyword evidence="2" id="KW-0732">Signal</keyword>
<feature type="region of interest" description="Disordered" evidence="1">
    <location>
        <begin position="36"/>
        <end position="72"/>
    </location>
</feature>